<reference evidence="2 3" key="1">
    <citation type="submission" date="2023-07" db="EMBL/GenBank/DDBJ databases">
        <title>Genomic Encyclopedia of Type Strains, Phase IV (KMG-IV): sequencing the most valuable type-strain genomes for metagenomic binning, comparative biology and taxonomic classification.</title>
        <authorList>
            <person name="Goeker M."/>
        </authorList>
    </citation>
    <scope>NUCLEOTIDE SEQUENCE [LARGE SCALE GENOMIC DNA]</scope>
    <source>
        <strain evidence="2 3">DSM 40573</strain>
    </source>
</reference>
<feature type="compositionally biased region" description="Basic residues" evidence="1">
    <location>
        <begin position="19"/>
        <end position="31"/>
    </location>
</feature>
<evidence type="ECO:0000313" key="2">
    <source>
        <dbReference type="EMBL" id="MDQ0491799.1"/>
    </source>
</evidence>
<dbReference type="EMBL" id="JAUSWC010000044">
    <property type="protein sequence ID" value="MDQ0491799.1"/>
    <property type="molecule type" value="Genomic_DNA"/>
</dbReference>
<feature type="region of interest" description="Disordered" evidence="1">
    <location>
        <begin position="1"/>
        <end position="31"/>
    </location>
</feature>
<organism evidence="2 3">
    <name type="scientific">Streptomyces thermodiastaticus</name>
    <dbReference type="NCBI Taxonomy" id="44061"/>
    <lineage>
        <taxon>Bacteria</taxon>
        <taxon>Bacillati</taxon>
        <taxon>Actinomycetota</taxon>
        <taxon>Actinomycetes</taxon>
        <taxon>Kitasatosporales</taxon>
        <taxon>Streptomycetaceae</taxon>
        <taxon>Streptomyces</taxon>
    </lineage>
</organism>
<sequence>MGHGIDASGRLHPPAGMRHTGRKGVSRIRDL</sequence>
<name>A0ABU0KUM1_9ACTN</name>
<gene>
    <name evidence="2" type="ORF">QO019_006700</name>
</gene>
<evidence type="ECO:0000313" key="3">
    <source>
        <dbReference type="Proteomes" id="UP001236795"/>
    </source>
</evidence>
<comment type="caution">
    <text evidence="2">The sequence shown here is derived from an EMBL/GenBank/DDBJ whole genome shotgun (WGS) entry which is preliminary data.</text>
</comment>
<dbReference type="Proteomes" id="UP001236795">
    <property type="component" value="Unassembled WGS sequence"/>
</dbReference>
<evidence type="ECO:0000256" key="1">
    <source>
        <dbReference type="SAM" id="MobiDB-lite"/>
    </source>
</evidence>
<protein>
    <submittedName>
        <fullName evidence="2">Uncharacterized protein</fullName>
    </submittedName>
</protein>
<accession>A0ABU0KUM1</accession>
<keyword evidence="3" id="KW-1185">Reference proteome</keyword>
<proteinExistence type="predicted"/>